<name>A0A921FYR6_SPOPS</name>
<dbReference type="EC" id="2.5.1.15" evidence="5 13"/>
<dbReference type="Gene3D" id="3.20.20.20">
    <property type="entry name" value="Dihydropteroate synthase-like"/>
    <property type="match status" value="1"/>
</dbReference>
<protein>
    <recommendedName>
        <fullName evidence="6 13">Dihydropteroate synthase</fullName>
        <shortName evidence="13">DHPS</shortName>
        <ecNumber evidence="5 13">2.5.1.15</ecNumber>
    </recommendedName>
    <alternativeName>
        <fullName evidence="11 13">Dihydropteroate pyrophosphorylase</fullName>
    </alternativeName>
</protein>
<evidence type="ECO:0000256" key="13">
    <source>
        <dbReference type="RuleBase" id="RU361205"/>
    </source>
</evidence>
<dbReference type="SUPFAM" id="SSF51717">
    <property type="entry name" value="Dihydropteroate synthetase-like"/>
    <property type="match status" value="1"/>
</dbReference>
<evidence type="ECO:0000256" key="10">
    <source>
        <dbReference type="ARBA" id="ARBA00022909"/>
    </source>
</evidence>
<evidence type="ECO:0000256" key="5">
    <source>
        <dbReference type="ARBA" id="ARBA00012458"/>
    </source>
</evidence>
<comment type="catalytic activity">
    <reaction evidence="1">
        <text>(7,8-dihydropterin-6-yl)methyl diphosphate + 4-aminobenzoate = 7,8-dihydropteroate + diphosphate</text>
        <dbReference type="Rhea" id="RHEA:19949"/>
        <dbReference type="ChEBI" id="CHEBI:17836"/>
        <dbReference type="ChEBI" id="CHEBI:17839"/>
        <dbReference type="ChEBI" id="CHEBI:33019"/>
        <dbReference type="ChEBI" id="CHEBI:72950"/>
        <dbReference type="EC" id="2.5.1.15"/>
    </reaction>
</comment>
<evidence type="ECO:0000256" key="6">
    <source>
        <dbReference type="ARBA" id="ARBA00016919"/>
    </source>
</evidence>
<reference evidence="15" key="1">
    <citation type="journal article" date="2021" name="PeerJ">
        <title>Extensive microbial diversity within the chicken gut microbiome revealed by metagenomics and culture.</title>
        <authorList>
            <person name="Gilroy R."/>
            <person name="Ravi A."/>
            <person name="Getino M."/>
            <person name="Pursley I."/>
            <person name="Horton D.L."/>
            <person name="Alikhan N.F."/>
            <person name="Baker D."/>
            <person name="Gharbi K."/>
            <person name="Hall N."/>
            <person name="Watson M."/>
            <person name="Adriaenssens E.M."/>
            <person name="Foster-Nyarko E."/>
            <person name="Jarju S."/>
            <person name="Secka A."/>
            <person name="Antonio M."/>
            <person name="Oren A."/>
            <person name="Chaudhuri R.R."/>
            <person name="La Ragione R."/>
            <person name="Hildebrand F."/>
            <person name="Pallen M.J."/>
        </authorList>
    </citation>
    <scope>NUCLEOTIDE SEQUENCE</scope>
    <source>
        <strain evidence="15">CHK171-7178</strain>
    </source>
</reference>
<evidence type="ECO:0000256" key="11">
    <source>
        <dbReference type="ARBA" id="ARBA00030193"/>
    </source>
</evidence>
<evidence type="ECO:0000313" key="16">
    <source>
        <dbReference type="Proteomes" id="UP000698173"/>
    </source>
</evidence>
<keyword evidence="9 13" id="KW-0460">Magnesium</keyword>
<dbReference type="PANTHER" id="PTHR20941:SF1">
    <property type="entry name" value="FOLIC ACID SYNTHESIS PROTEIN FOL1"/>
    <property type="match status" value="1"/>
</dbReference>
<organism evidence="15 16">
    <name type="scientific">Sporosarcina psychrophila</name>
    <name type="common">Bacillus psychrophilus</name>
    <dbReference type="NCBI Taxonomy" id="1476"/>
    <lineage>
        <taxon>Bacteria</taxon>
        <taxon>Bacillati</taxon>
        <taxon>Bacillota</taxon>
        <taxon>Bacilli</taxon>
        <taxon>Bacillales</taxon>
        <taxon>Caryophanaceae</taxon>
        <taxon>Sporosarcina</taxon>
    </lineage>
</organism>
<evidence type="ECO:0000256" key="3">
    <source>
        <dbReference type="ARBA" id="ARBA00004763"/>
    </source>
</evidence>
<reference evidence="15" key="2">
    <citation type="submission" date="2021-09" db="EMBL/GenBank/DDBJ databases">
        <authorList>
            <person name="Gilroy R."/>
        </authorList>
    </citation>
    <scope>NUCLEOTIDE SEQUENCE</scope>
    <source>
        <strain evidence="15">CHK171-7178</strain>
    </source>
</reference>
<dbReference type="NCBIfam" id="TIGR01496">
    <property type="entry name" value="DHPS"/>
    <property type="match status" value="1"/>
</dbReference>
<dbReference type="InterPro" id="IPR011005">
    <property type="entry name" value="Dihydropteroate_synth-like_sf"/>
</dbReference>
<comment type="function">
    <text evidence="12 13">Catalyzes the condensation of para-aminobenzoate (pABA) with 6-hydroxymethyl-7,8-dihydropterin diphosphate (DHPt-PP) to form 7,8-dihydropteroate (H2Pte), the immediate precursor of folate derivatives.</text>
</comment>
<dbReference type="Proteomes" id="UP000698173">
    <property type="component" value="Unassembled WGS sequence"/>
</dbReference>
<evidence type="ECO:0000256" key="7">
    <source>
        <dbReference type="ARBA" id="ARBA00022679"/>
    </source>
</evidence>
<dbReference type="PROSITE" id="PS00793">
    <property type="entry name" value="DHPS_2"/>
    <property type="match status" value="1"/>
</dbReference>
<dbReference type="Pfam" id="PF00809">
    <property type="entry name" value="Pterin_bind"/>
    <property type="match status" value="1"/>
</dbReference>
<dbReference type="EMBL" id="DYWT01000112">
    <property type="protein sequence ID" value="HJF31487.1"/>
    <property type="molecule type" value="Genomic_DNA"/>
</dbReference>
<dbReference type="AlphaFoldDB" id="A0A921FYR6"/>
<dbReference type="InterPro" id="IPR000489">
    <property type="entry name" value="Pterin-binding_dom"/>
</dbReference>
<dbReference type="GO" id="GO:0046656">
    <property type="term" value="P:folic acid biosynthetic process"/>
    <property type="evidence" value="ECO:0007669"/>
    <property type="project" value="UniProtKB-KW"/>
</dbReference>
<proteinExistence type="inferred from homology"/>
<dbReference type="GO" id="GO:0046654">
    <property type="term" value="P:tetrahydrofolate biosynthetic process"/>
    <property type="evidence" value="ECO:0007669"/>
    <property type="project" value="TreeGrafter"/>
</dbReference>
<evidence type="ECO:0000256" key="8">
    <source>
        <dbReference type="ARBA" id="ARBA00022723"/>
    </source>
</evidence>
<keyword evidence="8 13" id="KW-0479">Metal-binding</keyword>
<feature type="domain" description="Pterin-binding" evidence="14">
    <location>
        <begin position="23"/>
        <end position="270"/>
    </location>
</feature>
<dbReference type="PANTHER" id="PTHR20941">
    <property type="entry name" value="FOLATE SYNTHESIS PROTEINS"/>
    <property type="match status" value="1"/>
</dbReference>
<comment type="caution">
    <text evidence="15">The sequence shown here is derived from an EMBL/GenBank/DDBJ whole genome shotgun (WGS) entry which is preliminary data.</text>
</comment>
<dbReference type="FunFam" id="3.20.20.20:FF:000006">
    <property type="entry name" value="Dihydropteroate synthase"/>
    <property type="match status" value="1"/>
</dbReference>
<dbReference type="InterPro" id="IPR045031">
    <property type="entry name" value="DHP_synth-like"/>
</dbReference>
<keyword evidence="7 13" id="KW-0808">Transferase</keyword>
<evidence type="ECO:0000259" key="14">
    <source>
        <dbReference type="PROSITE" id="PS50972"/>
    </source>
</evidence>
<evidence type="ECO:0000256" key="1">
    <source>
        <dbReference type="ARBA" id="ARBA00000012"/>
    </source>
</evidence>
<evidence type="ECO:0000256" key="2">
    <source>
        <dbReference type="ARBA" id="ARBA00001946"/>
    </source>
</evidence>
<evidence type="ECO:0000256" key="4">
    <source>
        <dbReference type="ARBA" id="ARBA00009503"/>
    </source>
</evidence>
<evidence type="ECO:0000256" key="9">
    <source>
        <dbReference type="ARBA" id="ARBA00022842"/>
    </source>
</evidence>
<dbReference type="PROSITE" id="PS50972">
    <property type="entry name" value="PTERIN_BINDING"/>
    <property type="match status" value="1"/>
</dbReference>
<sequence length="283" mass="31262">MELTRARDVYRFGNTEMDFKKETVIMGILNVTPDSFSDGGKYGRIDIALKHADEMLRNGAKIIDVGGESTRPGHVPISFEEELERTIPVVKALTKELGCTVSIDTYKAGVAEEAILAGAQIINDIWGAKREPYIADVAAKYNVPIILMHNREKAEYEGDFMDEVITDLQESVEIAVAAGVAQDNIWLDPGIGFARNAIQNVWTMQGLDRISEMGYPVLLGTSRKSLIGNVLGLPVEERLEGTGATVCYGIEHGCHIMRVHDVKEVARMAKMMDVLTGKMEFEQ</sequence>
<evidence type="ECO:0000256" key="12">
    <source>
        <dbReference type="ARBA" id="ARBA00053449"/>
    </source>
</evidence>
<accession>A0A921FYR6</accession>
<comment type="pathway">
    <text evidence="3 13">Cofactor biosynthesis; tetrahydrofolate biosynthesis; 7,8-dihydrofolate from 2-amino-4-hydroxy-6-hydroxymethyl-7,8-dihydropteridine diphosphate and 4-aminobenzoate: step 1/2.</text>
</comment>
<dbReference type="PROSITE" id="PS00792">
    <property type="entry name" value="DHPS_1"/>
    <property type="match status" value="1"/>
</dbReference>
<dbReference type="GO" id="GO:0004156">
    <property type="term" value="F:dihydropteroate synthase activity"/>
    <property type="evidence" value="ECO:0007669"/>
    <property type="project" value="UniProtKB-EC"/>
</dbReference>
<comment type="similarity">
    <text evidence="4 13">Belongs to the DHPS family.</text>
</comment>
<gene>
    <name evidence="15" type="primary">folP</name>
    <name evidence="15" type="ORF">K8V56_06880</name>
</gene>
<keyword evidence="10 13" id="KW-0289">Folate biosynthesis</keyword>
<dbReference type="CDD" id="cd00739">
    <property type="entry name" value="DHPS"/>
    <property type="match status" value="1"/>
</dbReference>
<dbReference type="GO" id="GO:0005829">
    <property type="term" value="C:cytosol"/>
    <property type="evidence" value="ECO:0007669"/>
    <property type="project" value="TreeGrafter"/>
</dbReference>
<evidence type="ECO:0000313" key="15">
    <source>
        <dbReference type="EMBL" id="HJF31487.1"/>
    </source>
</evidence>
<comment type="cofactor">
    <cofactor evidence="2 13">
        <name>Mg(2+)</name>
        <dbReference type="ChEBI" id="CHEBI:18420"/>
    </cofactor>
</comment>
<dbReference type="InterPro" id="IPR006390">
    <property type="entry name" value="DHP_synth_dom"/>
</dbReference>
<dbReference type="GO" id="GO:0046872">
    <property type="term" value="F:metal ion binding"/>
    <property type="evidence" value="ECO:0007669"/>
    <property type="project" value="UniProtKB-KW"/>
</dbReference>